<name>A0A923J2S1_CLOTT</name>
<accession>A0A923J2S1</accession>
<gene>
    <name evidence="3" type="ORF">HGG79_14520</name>
</gene>
<evidence type="ECO:0000313" key="4">
    <source>
        <dbReference type="Proteomes" id="UP000563151"/>
    </source>
</evidence>
<dbReference type="Proteomes" id="UP000563151">
    <property type="component" value="Unassembled WGS sequence"/>
</dbReference>
<organism evidence="3 4">
    <name type="scientific">Clostridium tetanomorphum</name>
    <dbReference type="NCBI Taxonomy" id="1553"/>
    <lineage>
        <taxon>Bacteria</taxon>
        <taxon>Bacillati</taxon>
        <taxon>Bacillota</taxon>
        <taxon>Clostridia</taxon>
        <taxon>Eubacteriales</taxon>
        <taxon>Clostridiaceae</taxon>
        <taxon>Clostridium</taxon>
    </lineage>
</organism>
<evidence type="ECO:0000256" key="1">
    <source>
        <dbReference type="ARBA" id="ARBA00023125"/>
    </source>
</evidence>
<keyword evidence="1" id="KW-0238">DNA-binding</keyword>
<dbReference type="PANTHER" id="PTHR46558">
    <property type="entry name" value="TRACRIPTIONAL REGULATORY PROTEIN-RELATED-RELATED"/>
    <property type="match status" value="1"/>
</dbReference>
<dbReference type="GO" id="GO:0003677">
    <property type="term" value="F:DNA binding"/>
    <property type="evidence" value="ECO:0007669"/>
    <property type="project" value="UniProtKB-KW"/>
</dbReference>
<reference evidence="3 4" key="1">
    <citation type="submission" date="2020-04" db="EMBL/GenBank/DDBJ databases">
        <title>Genomic insights into acetone-butanol-ethanol (ABE) fermentation by sequencing solventogenic clostridia strains.</title>
        <authorList>
            <person name="Brown S."/>
        </authorList>
    </citation>
    <scope>NUCLEOTIDE SEQUENCE [LARGE SCALE GENOMIC DNA]</scope>
    <source>
        <strain evidence="3 4">DJ011</strain>
    </source>
</reference>
<dbReference type="InterPro" id="IPR010982">
    <property type="entry name" value="Lambda_DNA-bd_dom_sf"/>
</dbReference>
<dbReference type="InterPro" id="IPR001387">
    <property type="entry name" value="Cro/C1-type_HTH"/>
</dbReference>
<dbReference type="Pfam" id="PF01381">
    <property type="entry name" value="HTH_3"/>
    <property type="match status" value="1"/>
</dbReference>
<dbReference type="EMBL" id="JAAZWO010000020">
    <property type="protein sequence ID" value="MBC2398978.1"/>
    <property type="molecule type" value="Genomic_DNA"/>
</dbReference>
<comment type="caution">
    <text evidence="3">The sequence shown here is derived from an EMBL/GenBank/DDBJ whole genome shotgun (WGS) entry which is preliminary data.</text>
</comment>
<keyword evidence="4" id="KW-1185">Reference proteome</keyword>
<evidence type="ECO:0000259" key="2">
    <source>
        <dbReference type="PROSITE" id="PS50943"/>
    </source>
</evidence>
<proteinExistence type="predicted"/>
<feature type="domain" description="HTH cro/C1-type" evidence="2">
    <location>
        <begin position="7"/>
        <end position="61"/>
    </location>
</feature>
<dbReference type="RefSeq" id="WP_035148837.1">
    <property type="nucleotide sequence ID" value="NZ_JAAZWO010000020.1"/>
</dbReference>
<dbReference type="AlphaFoldDB" id="A0A923J2S1"/>
<dbReference type="PANTHER" id="PTHR46558:SF11">
    <property type="entry name" value="HTH-TYPE TRANSCRIPTIONAL REGULATOR XRE"/>
    <property type="match status" value="1"/>
</dbReference>
<evidence type="ECO:0000313" key="3">
    <source>
        <dbReference type="EMBL" id="MBC2398978.1"/>
    </source>
</evidence>
<dbReference type="PROSITE" id="PS50943">
    <property type="entry name" value="HTH_CROC1"/>
    <property type="match status" value="1"/>
</dbReference>
<dbReference type="CDD" id="cd00093">
    <property type="entry name" value="HTH_XRE"/>
    <property type="match status" value="1"/>
</dbReference>
<dbReference type="SUPFAM" id="SSF47413">
    <property type="entry name" value="lambda repressor-like DNA-binding domains"/>
    <property type="match status" value="1"/>
</dbReference>
<dbReference type="SMART" id="SM00530">
    <property type="entry name" value="HTH_XRE"/>
    <property type="match status" value="1"/>
</dbReference>
<protein>
    <submittedName>
        <fullName evidence="3">Helix-turn-helix domain-containing protein</fullName>
    </submittedName>
</protein>
<sequence>MNIGDRIKSLRKNNGLTQSDLANMIKKSTITIRKYESGDITPPLDVLNNIAKVLGVTVNDLLEFDVKLENGVTASYSFKNRIPNIDKIKAKSLSENELEKRRIAYLKKLYEENPNDKKISTIYKKINSTGVLSDEDIEFIDSYKQAEYVNNALGGDLLIIPSDAGKTFDLFKQLLISFGYTEDEIAGNTAYLFKKIKAQIELEMKMLEDENK</sequence>
<dbReference type="Gene3D" id="1.10.260.40">
    <property type="entry name" value="lambda repressor-like DNA-binding domains"/>
    <property type="match status" value="1"/>
</dbReference>